<dbReference type="SUPFAM" id="SSF48452">
    <property type="entry name" value="TPR-like"/>
    <property type="match status" value="1"/>
</dbReference>
<sequence length="492" mass="55654">MRFDKKYIIALVGAGLLFSSCKKYLDQNPDMRAEINTVEKVGQLIVSAYPKYNYLAMTETYSDNVVDKGFGVGHLNEPFVSLYNWKDIEDTGNNTPTQYWNGCYEAINNANQALDAIEKNNFGTSANQYKGEALIARAYAHFMLVTFFAKEYTIGAANDSPGIPYMLKPETTTLPQYSRGTVASVYAQIEKDLTEGLPLLSGGTWQVPKYHFTPAAANAFASRFYLFKGDWDKVIGHSNLVVANGNYVNNQRPWNTTLQNYTSEEFRTEITKADKNYNILLGETYSTYQRNTVGGTTRYGFGTTIFQNIYNGITVTGARFVNKGLRWSDNNYVTYTLKEYFHYTNVAAGIGFPYIMQPLFLTDEGLINRAEAYIQKGQFNEGLADLNLFASVRIANYNATTHAVTIDKAKAYFNVTDDKDALLKTVLQFKQIGWMSEGMRWMDILRHHLPVRHNVLAVDGTETFMTLSPTDNRRMFQIPREAQIAGVELNPR</sequence>
<accession>A0A286AEY0</accession>
<protein>
    <submittedName>
        <fullName evidence="2">SusD family protein</fullName>
    </submittedName>
</protein>
<dbReference type="OrthoDB" id="1147023at2"/>
<dbReference type="InterPro" id="IPR033985">
    <property type="entry name" value="SusD-like_N"/>
</dbReference>
<dbReference type="Gene3D" id="1.25.40.390">
    <property type="match status" value="1"/>
</dbReference>
<dbReference type="InterPro" id="IPR011990">
    <property type="entry name" value="TPR-like_helical_dom_sf"/>
</dbReference>
<evidence type="ECO:0000259" key="1">
    <source>
        <dbReference type="Pfam" id="PF14322"/>
    </source>
</evidence>
<dbReference type="Proteomes" id="UP000219281">
    <property type="component" value="Unassembled WGS sequence"/>
</dbReference>
<reference evidence="3" key="1">
    <citation type="submission" date="2017-09" db="EMBL/GenBank/DDBJ databases">
        <authorList>
            <person name="Varghese N."/>
            <person name="Submissions S."/>
        </authorList>
    </citation>
    <scope>NUCLEOTIDE SEQUENCE [LARGE SCALE GENOMIC DNA]</scope>
    <source>
        <strain evidence="3">CGMCC 1.12803</strain>
    </source>
</reference>
<evidence type="ECO:0000313" key="3">
    <source>
        <dbReference type="Proteomes" id="UP000219281"/>
    </source>
</evidence>
<gene>
    <name evidence="2" type="ORF">SAMN06297358_4179</name>
</gene>
<proteinExistence type="predicted"/>
<dbReference type="AlphaFoldDB" id="A0A286AEY0"/>
<dbReference type="PROSITE" id="PS51257">
    <property type="entry name" value="PROKAR_LIPOPROTEIN"/>
    <property type="match status" value="1"/>
</dbReference>
<organism evidence="2 3">
    <name type="scientific">Pedobacter xixiisoli</name>
    <dbReference type="NCBI Taxonomy" id="1476464"/>
    <lineage>
        <taxon>Bacteria</taxon>
        <taxon>Pseudomonadati</taxon>
        <taxon>Bacteroidota</taxon>
        <taxon>Sphingobacteriia</taxon>
        <taxon>Sphingobacteriales</taxon>
        <taxon>Sphingobacteriaceae</taxon>
        <taxon>Pedobacter</taxon>
    </lineage>
</organism>
<dbReference type="RefSeq" id="WP_097133960.1">
    <property type="nucleotide sequence ID" value="NZ_OCMT01000005.1"/>
</dbReference>
<feature type="domain" description="SusD-like N-terminal" evidence="1">
    <location>
        <begin position="23"/>
        <end position="226"/>
    </location>
</feature>
<dbReference type="EMBL" id="OCMT01000005">
    <property type="protein sequence ID" value="SOD20456.1"/>
    <property type="molecule type" value="Genomic_DNA"/>
</dbReference>
<evidence type="ECO:0000313" key="2">
    <source>
        <dbReference type="EMBL" id="SOD20456.1"/>
    </source>
</evidence>
<dbReference type="Pfam" id="PF14322">
    <property type="entry name" value="SusD-like_3"/>
    <property type="match status" value="1"/>
</dbReference>
<keyword evidence="3" id="KW-1185">Reference proteome</keyword>
<name>A0A286AEY0_9SPHI</name>